<dbReference type="VEuPathDB" id="FungiDB:A1Q1_04549"/>
<proteinExistence type="inferred from homology"/>
<feature type="region of interest" description="Disordered" evidence="8">
    <location>
        <begin position="516"/>
        <end position="621"/>
    </location>
</feature>
<feature type="region of interest" description="Disordered" evidence="8">
    <location>
        <begin position="1"/>
        <end position="28"/>
    </location>
</feature>
<dbReference type="PANTHER" id="PTHR23236">
    <property type="entry name" value="EUKARYOTIC TRANSLATION INITIATION FACTOR 4B/4H"/>
    <property type="match status" value="1"/>
</dbReference>
<feature type="compositionally biased region" description="Basic and acidic residues" evidence="8">
    <location>
        <begin position="540"/>
        <end position="564"/>
    </location>
</feature>
<feature type="compositionally biased region" description="Basic residues" evidence="8">
    <location>
        <begin position="596"/>
        <end position="607"/>
    </location>
</feature>
<feature type="compositionally biased region" description="Low complexity" evidence="8">
    <location>
        <begin position="95"/>
        <end position="109"/>
    </location>
</feature>
<evidence type="ECO:0000256" key="5">
    <source>
        <dbReference type="ARBA" id="ARBA00022884"/>
    </source>
</evidence>
<feature type="compositionally biased region" description="Basic and acidic residues" evidence="8">
    <location>
        <begin position="127"/>
        <end position="136"/>
    </location>
</feature>
<feature type="domain" description="RRM" evidence="9">
    <location>
        <begin position="412"/>
        <end position="502"/>
    </location>
</feature>
<dbReference type="InterPro" id="IPR012677">
    <property type="entry name" value="Nucleotide-bd_a/b_plait_sf"/>
</dbReference>
<dbReference type="RefSeq" id="XP_014183457.1">
    <property type="nucleotide sequence ID" value="XM_014327982.1"/>
</dbReference>
<evidence type="ECO:0000313" key="10">
    <source>
        <dbReference type="EMBL" id="EJT52338.1"/>
    </source>
</evidence>
<comment type="subcellular location">
    <subcellularLocation>
        <location evidence="2">Nucleus</location>
        <location evidence="2">Nucleolus</location>
    </subcellularLocation>
</comment>
<dbReference type="SMART" id="SM00360">
    <property type="entry name" value="RRM"/>
    <property type="match status" value="1"/>
</dbReference>
<evidence type="ECO:0000256" key="2">
    <source>
        <dbReference type="ARBA" id="ARBA00004604"/>
    </source>
</evidence>
<feature type="compositionally biased region" description="Acidic residues" evidence="8">
    <location>
        <begin position="56"/>
        <end position="81"/>
    </location>
</feature>
<dbReference type="HOGENOM" id="CLU_018832_0_0_1"/>
<evidence type="ECO:0000256" key="6">
    <source>
        <dbReference type="ARBA" id="ARBA00023242"/>
    </source>
</evidence>
<protein>
    <recommendedName>
        <fullName evidence="4">Nucleolar protein 12</fullName>
    </recommendedName>
</protein>
<gene>
    <name evidence="10" type="ORF">A1Q1_04549</name>
</gene>
<dbReference type="GO" id="GO:0019843">
    <property type="term" value="F:rRNA binding"/>
    <property type="evidence" value="ECO:0007669"/>
    <property type="project" value="TreeGrafter"/>
</dbReference>
<dbReference type="GeneID" id="25988062"/>
<dbReference type="GO" id="GO:0005730">
    <property type="term" value="C:nucleolus"/>
    <property type="evidence" value="ECO:0007669"/>
    <property type="project" value="UniProtKB-SubCell"/>
</dbReference>
<dbReference type="AlphaFoldDB" id="J5RFB7"/>
<comment type="caution">
    <text evidence="10">The sequence shown here is derived from an EMBL/GenBank/DDBJ whole genome shotgun (WGS) entry which is preliminary data.</text>
</comment>
<name>J5RFB7_TRIAS</name>
<comment type="function">
    <text evidence="1">Involved in pre-25S rRNA processing.</text>
</comment>
<dbReference type="KEGG" id="tasa:A1Q1_04549"/>
<dbReference type="Proteomes" id="UP000002748">
    <property type="component" value="Unassembled WGS sequence"/>
</dbReference>
<sequence>MGKTKTKSGEKRKAEPESTSLFGGKKDEGLSGLFSAAATFTAPTAAKKKAKLAAPEPEEAESVGEDESDTTEDEDEDESADSDVGQEPADEADADYAATRDAMDAAIAKRAQKAAAKRAADGSAAVEAKEAKELAKRVMKGAKAKAAEEAAADEAEELDEEEDSEAEGEAEQEDSDSEAELVHESLKTPPERRKRDAKKYVPEDESRADRDRRTIFIGNVPIECVKEKSALKAHIRAFVPTAKIESVRFRSVAFSKPTVALPDDEEAGNAEGKRARREKARAAAWRNAQDADEGRGTRRGEDDVVDKSKSFLDAKGKRKVAFIKKDFHESAAACNAYLVFEHARPDRPANLPPLMNPYDAAAAALAANGTEFMGNTLRVDTMRSPAAAALSSASTSLSKRDAWLPSGTDPKSCVFVGGLDYAAKEEDVRAFFEALVVSERGAPSEGTYVTSVRLIRDRDTQLGKGFGYVHFVDRESVDEVIALPSSKLKFAKRPIRVQQCKTLPGAQKRPVLSAVPAGSKKAPKKLRTAPAVMPKGNPELGEKLKNLSKDERKAAKASDAERLARRLAKKQAKVAAQHRETGAVKLASTKAEKNSRAKNVKAKKGRARSSNAIAKMKGARQ</sequence>
<dbReference type="GO" id="GO:0000463">
    <property type="term" value="P:maturation of LSU-rRNA from tricistronic rRNA transcript (SSU-rRNA, 5.8S rRNA, LSU-rRNA)"/>
    <property type="evidence" value="ECO:0007669"/>
    <property type="project" value="TreeGrafter"/>
</dbReference>
<feature type="compositionally biased region" description="Basic and acidic residues" evidence="8">
    <location>
        <begin position="180"/>
        <end position="213"/>
    </location>
</feature>
<feature type="compositionally biased region" description="Basic and acidic residues" evidence="8">
    <location>
        <begin position="292"/>
        <end position="307"/>
    </location>
</feature>
<evidence type="ECO:0000256" key="7">
    <source>
        <dbReference type="PROSITE-ProRule" id="PRU00176"/>
    </source>
</evidence>
<feature type="region of interest" description="Disordered" evidence="8">
    <location>
        <begin position="44"/>
        <end position="213"/>
    </location>
</feature>
<dbReference type="EMBL" id="ALBS01000027">
    <property type="protein sequence ID" value="EJT52338.1"/>
    <property type="molecule type" value="Genomic_DNA"/>
</dbReference>
<evidence type="ECO:0000256" key="1">
    <source>
        <dbReference type="ARBA" id="ARBA00002475"/>
    </source>
</evidence>
<evidence type="ECO:0000256" key="3">
    <source>
        <dbReference type="ARBA" id="ARBA00007077"/>
    </source>
</evidence>
<dbReference type="InterPro" id="IPR000504">
    <property type="entry name" value="RRM_dom"/>
</dbReference>
<evidence type="ECO:0000256" key="4">
    <source>
        <dbReference type="ARBA" id="ARBA00015520"/>
    </source>
</evidence>
<reference evidence="10 11" key="1">
    <citation type="journal article" date="2012" name="Eukaryot. Cell">
        <title>Draft genome sequence of CBS 2479, the standard type strain of Trichosporon asahii.</title>
        <authorList>
            <person name="Yang R.Y."/>
            <person name="Li H.T."/>
            <person name="Zhu H."/>
            <person name="Zhou G.P."/>
            <person name="Wang M."/>
            <person name="Wang L."/>
        </authorList>
    </citation>
    <scope>NUCLEOTIDE SEQUENCE [LARGE SCALE GENOMIC DNA]</scope>
    <source>
        <strain evidence="11">ATCC 90039 / CBS 2479 / JCM 2466 / KCTC 7840 / NCYC 2677 / UAMH 7654</strain>
    </source>
</reference>
<dbReference type="PROSITE" id="PS50102">
    <property type="entry name" value="RRM"/>
    <property type="match status" value="1"/>
</dbReference>
<evidence type="ECO:0000313" key="11">
    <source>
        <dbReference type="Proteomes" id="UP000002748"/>
    </source>
</evidence>
<dbReference type="InterPro" id="IPR035979">
    <property type="entry name" value="RBD_domain_sf"/>
</dbReference>
<evidence type="ECO:0000259" key="9">
    <source>
        <dbReference type="PROSITE" id="PS50102"/>
    </source>
</evidence>
<keyword evidence="6" id="KW-0539">Nucleus</keyword>
<accession>J5RFB7</accession>
<keyword evidence="5 7" id="KW-0694">RNA-binding</keyword>
<feature type="compositionally biased region" description="Acidic residues" evidence="8">
    <location>
        <begin position="150"/>
        <end position="179"/>
    </location>
</feature>
<feature type="compositionally biased region" description="Basic and acidic residues" evidence="8">
    <location>
        <begin position="7"/>
        <end position="16"/>
    </location>
</feature>
<organism evidence="10 11">
    <name type="scientific">Trichosporon asahii var. asahii (strain ATCC 90039 / CBS 2479 / JCM 2466 / KCTC 7840 / NBRC 103889/ NCYC 2677 / UAMH 7654)</name>
    <name type="common">Yeast</name>
    <dbReference type="NCBI Taxonomy" id="1186058"/>
    <lineage>
        <taxon>Eukaryota</taxon>
        <taxon>Fungi</taxon>
        <taxon>Dikarya</taxon>
        <taxon>Basidiomycota</taxon>
        <taxon>Agaricomycotina</taxon>
        <taxon>Tremellomycetes</taxon>
        <taxon>Trichosporonales</taxon>
        <taxon>Trichosporonaceae</taxon>
        <taxon>Trichosporon</taxon>
    </lineage>
</organism>
<feature type="region of interest" description="Disordered" evidence="8">
    <location>
        <begin position="262"/>
        <end position="307"/>
    </location>
</feature>
<dbReference type="PANTHER" id="PTHR23236:SF25">
    <property type="entry name" value="RNA-BINDING PROTEIN 34"/>
    <property type="match status" value="1"/>
</dbReference>
<evidence type="ECO:0000256" key="8">
    <source>
        <dbReference type="SAM" id="MobiDB-lite"/>
    </source>
</evidence>
<comment type="similarity">
    <text evidence="3">Belongs to the RRM RBM34 family.</text>
</comment>
<dbReference type="SUPFAM" id="SSF54928">
    <property type="entry name" value="RNA-binding domain, RBD"/>
    <property type="match status" value="1"/>
</dbReference>
<dbReference type="OrthoDB" id="442677at2759"/>
<dbReference type="Gene3D" id="3.30.70.330">
    <property type="match status" value="2"/>
</dbReference>